<evidence type="ECO:0000313" key="6">
    <source>
        <dbReference type="Proteomes" id="UP000186143"/>
    </source>
</evidence>
<evidence type="ECO:0000256" key="1">
    <source>
        <dbReference type="ARBA" id="ARBA00023015"/>
    </source>
</evidence>
<dbReference type="SUPFAM" id="SSF46689">
    <property type="entry name" value="Homeodomain-like"/>
    <property type="match status" value="1"/>
</dbReference>
<organism evidence="5 6">
    <name type="scientific">Xaviernesmea rhizosphaerae</name>
    <dbReference type="NCBI Taxonomy" id="1672749"/>
    <lineage>
        <taxon>Bacteria</taxon>
        <taxon>Pseudomonadati</taxon>
        <taxon>Pseudomonadota</taxon>
        <taxon>Alphaproteobacteria</taxon>
        <taxon>Hyphomicrobiales</taxon>
        <taxon>Rhizobiaceae</taxon>
        <taxon>Rhizobium/Agrobacterium group</taxon>
        <taxon>Xaviernesmea</taxon>
    </lineage>
</organism>
<accession>A0A1Q9APL8</accession>
<gene>
    <name evidence="5" type="ORF">BJF92_06885</name>
</gene>
<reference evidence="5 6" key="1">
    <citation type="submission" date="2016-09" db="EMBL/GenBank/DDBJ databases">
        <title>Rhizobium sp. nov., a novel species isolated from the rice rhizosphere.</title>
        <authorList>
            <person name="Zhao J."/>
            <person name="Zhang X."/>
        </authorList>
    </citation>
    <scope>NUCLEOTIDE SEQUENCE [LARGE SCALE GENOMIC DNA]</scope>
    <source>
        <strain evidence="5 6">MH17</strain>
    </source>
</reference>
<evidence type="ECO:0000256" key="2">
    <source>
        <dbReference type="ARBA" id="ARBA00023125"/>
    </source>
</evidence>
<keyword evidence="2" id="KW-0238">DNA-binding</keyword>
<proteinExistence type="predicted"/>
<dbReference type="AlphaFoldDB" id="A0A1Q9APL8"/>
<feature type="domain" description="HTH araC/xylS-type" evidence="4">
    <location>
        <begin position="233"/>
        <end position="333"/>
    </location>
</feature>
<dbReference type="InterPro" id="IPR009057">
    <property type="entry name" value="Homeodomain-like_sf"/>
</dbReference>
<dbReference type="InterPro" id="IPR035418">
    <property type="entry name" value="AraC-bd_2"/>
</dbReference>
<dbReference type="RefSeq" id="WP_075633264.1">
    <property type="nucleotide sequence ID" value="NZ_MKIO01000019.1"/>
</dbReference>
<dbReference type="PANTHER" id="PTHR46796">
    <property type="entry name" value="HTH-TYPE TRANSCRIPTIONAL ACTIVATOR RHAS-RELATED"/>
    <property type="match status" value="1"/>
</dbReference>
<dbReference type="InterPro" id="IPR018062">
    <property type="entry name" value="HTH_AraC-typ_CS"/>
</dbReference>
<dbReference type="InterPro" id="IPR050204">
    <property type="entry name" value="AraC_XylS_family_regulators"/>
</dbReference>
<protein>
    <submittedName>
        <fullName evidence="5">AraC family transcriptional regulator</fullName>
    </submittedName>
</protein>
<dbReference type="Proteomes" id="UP000186143">
    <property type="component" value="Unassembled WGS sequence"/>
</dbReference>
<dbReference type="Pfam" id="PF12833">
    <property type="entry name" value="HTH_18"/>
    <property type="match status" value="1"/>
</dbReference>
<keyword evidence="1" id="KW-0805">Transcription regulation</keyword>
<sequence>MLRDALLYDAAGRPIKQHHKVLSEDWDEIRAWSNEVYMPYHVAPTGKAAKPNSTMHSAQIGRIIVTRFGYGIPVDIKDWSQDAGNAVVLTTIGGNARHRIDGAQAADTGIGESFVVDCSRTDYHVDFDPDHLQLNLTIPHRVLEEICRDWFGFVPDDALWQCKTLIGGKNSSWLALMDYMARCIAEAPDRLARDRTGRHLEQTICIHLLNEWAARAGFDLENPRNGLAPRHVRLAEEFMRDHAANTPSMVEVAQAAGTSLRSLTLAFKQFRGYPPSQFLREQRLQGVRKALTATEGAGTVSQIANDWGFIHLGEFARLYKDRFGELPSRTLRG</sequence>
<dbReference type="STRING" id="1672749.BJF92_06885"/>
<name>A0A1Q9APL8_9HYPH</name>
<evidence type="ECO:0000313" key="5">
    <source>
        <dbReference type="EMBL" id="OLP57244.1"/>
    </source>
</evidence>
<evidence type="ECO:0000259" key="4">
    <source>
        <dbReference type="PROSITE" id="PS01124"/>
    </source>
</evidence>
<dbReference type="InterPro" id="IPR018060">
    <property type="entry name" value="HTH_AraC"/>
</dbReference>
<dbReference type="PANTHER" id="PTHR46796:SF6">
    <property type="entry name" value="ARAC SUBFAMILY"/>
    <property type="match status" value="1"/>
</dbReference>
<comment type="caution">
    <text evidence="5">The sequence shown here is derived from an EMBL/GenBank/DDBJ whole genome shotgun (WGS) entry which is preliminary data.</text>
</comment>
<dbReference type="OrthoDB" id="7285481at2"/>
<dbReference type="PROSITE" id="PS01124">
    <property type="entry name" value="HTH_ARAC_FAMILY_2"/>
    <property type="match status" value="1"/>
</dbReference>
<dbReference type="GO" id="GO:0043565">
    <property type="term" value="F:sequence-specific DNA binding"/>
    <property type="evidence" value="ECO:0007669"/>
    <property type="project" value="InterPro"/>
</dbReference>
<dbReference type="SMART" id="SM00342">
    <property type="entry name" value="HTH_ARAC"/>
    <property type="match status" value="1"/>
</dbReference>
<keyword evidence="3" id="KW-0804">Transcription</keyword>
<dbReference type="Pfam" id="PF14525">
    <property type="entry name" value="AraC_binding_2"/>
    <property type="match status" value="1"/>
</dbReference>
<dbReference type="EMBL" id="MKIO01000019">
    <property type="protein sequence ID" value="OLP57244.1"/>
    <property type="molecule type" value="Genomic_DNA"/>
</dbReference>
<dbReference type="Gene3D" id="1.10.10.60">
    <property type="entry name" value="Homeodomain-like"/>
    <property type="match status" value="1"/>
</dbReference>
<evidence type="ECO:0000256" key="3">
    <source>
        <dbReference type="ARBA" id="ARBA00023163"/>
    </source>
</evidence>
<dbReference type="GO" id="GO:0003700">
    <property type="term" value="F:DNA-binding transcription factor activity"/>
    <property type="evidence" value="ECO:0007669"/>
    <property type="project" value="InterPro"/>
</dbReference>
<dbReference type="PROSITE" id="PS00041">
    <property type="entry name" value="HTH_ARAC_FAMILY_1"/>
    <property type="match status" value="1"/>
</dbReference>